<dbReference type="Proteomes" id="UP001164042">
    <property type="component" value="Chromosome"/>
</dbReference>
<sequence>MRTIQRLEAGEDVSLDTLASISNALSVKVSDLFESIDKEEREIEIMDISKEQATQLNYRKKKVTSINLIVTAIIGYYFLFFIIFVRIILLYKIKLNNFNKGIHLKSPG</sequence>
<keyword evidence="1" id="KW-0472">Membrane</keyword>
<dbReference type="GO" id="GO:0003677">
    <property type="term" value="F:DNA binding"/>
    <property type="evidence" value="ECO:0007669"/>
    <property type="project" value="InterPro"/>
</dbReference>
<keyword evidence="1" id="KW-1133">Transmembrane helix</keyword>
<accession>A0AA46YUG5</accession>
<gene>
    <name evidence="3" type="ORF">OF801_10470</name>
</gene>
<evidence type="ECO:0000259" key="2">
    <source>
        <dbReference type="PROSITE" id="PS50943"/>
    </source>
</evidence>
<dbReference type="SUPFAM" id="SSF47413">
    <property type="entry name" value="lambda repressor-like DNA-binding domains"/>
    <property type="match status" value="1"/>
</dbReference>
<dbReference type="InterPro" id="IPR010982">
    <property type="entry name" value="Lambda_DNA-bd_dom_sf"/>
</dbReference>
<reference evidence="3" key="1">
    <citation type="submission" date="2022-10" db="EMBL/GenBank/DDBJ databases">
        <title>Genome assembly of Lactococcus garvieae isolates from cricket gut.</title>
        <authorList>
            <person name="Luecke A.R."/>
            <person name="Brown A.M.V."/>
            <person name="Wakeman C.A."/>
        </authorList>
    </citation>
    <scope>NUCLEOTIDE SEQUENCE</scope>
    <source>
        <strain evidence="3">Alexii-11_2</strain>
    </source>
</reference>
<organism evidence="3 4">
    <name type="scientific">Lactococcus garvieae</name>
    <dbReference type="NCBI Taxonomy" id="1363"/>
    <lineage>
        <taxon>Bacteria</taxon>
        <taxon>Bacillati</taxon>
        <taxon>Bacillota</taxon>
        <taxon>Bacilli</taxon>
        <taxon>Lactobacillales</taxon>
        <taxon>Streptococcaceae</taxon>
        <taxon>Lactococcus</taxon>
    </lineage>
</organism>
<name>A0AA46YUG5_9LACT</name>
<evidence type="ECO:0000313" key="4">
    <source>
        <dbReference type="Proteomes" id="UP001164042"/>
    </source>
</evidence>
<feature type="transmembrane region" description="Helical" evidence="1">
    <location>
        <begin position="66"/>
        <end position="89"/>
    </location>
</feature>
<dbReference type="InterPro" id="IPR001387">
    <property type="entry name" value="Cro/C1-type_HTH"/>
</dbReference>
<dbReference type="Gene3D" id="1.10.260.40">
    <property type="entry name" value="lambda repressor-like DNA-binding domains"/>
    <property type="match status" value="1"/>
</dbReference>
<evidence type="ECO:0000313" key="3">
    <source>
        <dbReference type="EMBL" id="UYT10348.1"/>
    </source>
</evidence>
<evidence type="ECO:0000256" key="1">
    <source>
        <dbReference type="SAM" id="Phobius"/>
    </source>
</evidence>
<protein>
    <recommendedName>
        <fullName evidence="2">HTH cro/C1-type domain-containing protein</fullName>
    </recommendedName>
</protein>
<keyword evidence="1" id="KW-0812">Transmembrane</keyword>
<proteinExistence type="predicted"/>
<feature type="domain" description="HTH cro/C1-type" evidence="2">
    <location>
        <begin position="3"/>
        <end position="32"/>
    </location>
</feature>
<dbReference type="Pfam" id="PF13443">
    <property type="entry name" value="HTH_26"/>
    <property type="match status" value="1"/>
</dbReference>
<dbReference type="PROSITE" id="PS50943">
    <property type="entry name" value="HTH_CROC1"/>
    <property type="match status" value="1"/>
</dbReference>
<dbReference type="EMBL" id="CP109635">
    <property type="protein sequence ID" value="UYT10348.1"/>
    <property type="molecule type" value="Genomic_DNA"/>
</dbReference>
<dbReference type="AlphaFoldDB" id="A0AA46YUG5"/>